<sequence length="49" mass="5233">MDFLGVDDAQIAFRVSGHGPPLYGLRGDRCAIILDSPAPAGKDVDSRFD</sequence>
<gene>
    <name evidence="1" type="ORF">F7O44_03870</name>
</gene>
<comment type="caution">
    <text evidence="1">The sequence shown here is derived from an EMBL/GenBank/DDBJ whole genome shotgun (WGS) entry which is preliminary data.</text>
</comment>
<evidence type="ECO:0000313" key="2">
    <source>
        <dbReference type="Proteomes" id="UP000460435"/>
    </source>
</evidence>
<name>A0A7K3LYY0_9ACTN</name>
<organism evidence="1 2">
    <name type="scientific">Phytoactinopolyspora mesophila</name>
    <dbReference type="NCBI Taxonomy" id="2650750"/>
    <lineage>
        <taxon>Bacteria</taxon>
        <taxon>Bacillati</taxon>
        <taxon>Actinomycetota</taxon>
        <taxon>Actinomycetes</taxon>
        <taxon>Jiangellales</taxon>
        <taxon>Jiangellaceae</taxon>
        <taxon>Phytoactinopolyspora</taxon>
    </lineage>
</organism>
<proteinExistence type="predicted"/>
<dbReference type="AlphaFoldDB" id="A0A7K3LYY0"/>
<dbReference type="RefSeq" id="WP_162448826.1">
    <property type="nucleotide sequence ID" value="NZ_WLZY01000001.1"/>
</dbReference>
<dbReference type="EMBL" id="WLZY01000001">
    <property type="protein sequence ID" value="NDL56209.1"/>
    <property type="molecule type" value="Genomic_DNA"/>
</dbReference>
<reference evidence="1 2" key="1">
    <citation type="submission" date="2019-11" db="EMBL/GenBank/DDBJ databases">
        <authorList>
            <person name="Li X.-J."/>
            <person name="Feng X.-M."/>
        </authorList>
    </citation>
    <scope>NUCLEOTIDE SEQUENCE [LARGE SCALE GENOMIC DNA]</scope>
    <source>
        <strain evidence="1 2">XMNu-373</strain>
    </source>
</reference>
<evidence type="ECO:0000313" key="1">
    <source>
        <dbReference type="EMBL" id="NDL56209.1"/>
    </source>
</evidence>
<keyword evidence="2" id="KW-1185">Reference proteome</keyword>
<accession>A0A7K3LYY0</accession>
<dbReference type="Proteomes" id="UP000460435">
    <property type="component" value="Unassembled WGS sequence"/>
</dbReference>
<protein>
    <submittedName>
        <fullName evidence="1">Uncharacterized protein</fullName>
    </submittedName>
</protein>